<dbReference type="SMART" id="SM00347">
    <property type="entry name" value="HTH_MARR"/>
    <property type="match status" value="1"/>
</dbReference>
<dbReference type="SUPFAM" id="SSF46785">
    <property type="entry name" value="Winged helix' DNA-binding domain"/>
    <property type="match status" value="1"/>
</dbReference>
<dbReference type="InterPro" id="IPR036390">
    <property type="entry name" value="WH_DNA-bd_sf"/>
</dbReference>
<keyword evidence="2" id="KW-0238">DNA-binding</keyword>
<evidence type="ECO:0000259" key="4">
    <source>
        <dbReference type="PROSITE" id="PS50995"/>
    </source>
</evidence>
<dbReference type="InterPro" id="IPR023187">
    <property type="entry name" value="Tscrpt_reg_MarR-type_CS"/>
</dbReference>
<evidence type="ECO:0000256" key="1">
    <source>
        <dbReference type="ARBA" id="ARBA00023015"/>
    </source>
</evidence>
<name>A0ABS1JFZ1_9BACL</name>
<accession>A0ABS1JFZ1</accession>
<organism evidence="5 6">
    <name type="scientific">Tumebacillus amylolyticus</name>
    <dbReference type="NCBI Taxonomy" id="2801339"/>
    <lineage>
        <taxon>Bacteria</taxon>
        <taxon>Bacillati</taxon>
        <taxon>Bacillota</taxon>
        <taxon>Bacilli</taxon>
        <taxon>Bacillales</taxon>
        <taxon>Alicyclobacillaceae</taxon>
        <taxon>Tumebacillus</taxon>
    </lineage>
</organism>
<dbReference type="PRINTS" id="PR00598">
    <property type="entry name" value="HTHMARR"/>
</dbReference>
<dbReference type="PROSITE" id="PS01117">
    <property type="entry name" value="HTH_MARR_1"/>
    <property type="match status" value="1"/>
</dbReference>
<evidence type="ECO:0000313" key="5">
    <source>
        <dbReference type="EMBL" id="MBL0389189.1"/>
    </source>
</evidence>
<dbReference type="RefSeq" id="WP_201638192.1">
    <property type="nucleotide sequence ID" value="NZ_JAEQNB010000009.1"/>
</dbReference>
<dbReference type="InterPro" id="IPR036388">
    <property type="entry name" value="WH-like_DNA-bd_sf"/>
</dbReference>
<dbReference type="PANTHER" id="PTHR33164:SF43">
    <property type="entry name" value="HTH-TYPE TRANSCRIPTIONAL REPRESSOR YETL"/>
    <property type="match status" value="1"/>
</dbReference>
<keyword evidence="6" id="KW-1185">Reference proteome</keyword>
<sequence length="150" mass="17148">MDDMTEIIASFRELKRVFFRLVHQDAEAVGITPVQLMVIRNLAQHQDITLNELAEKTQLTASTMSGVVERLVKAGLVERERSEQDRRALVLHVTDAGREKLSVAFGPQSTFQRRLAAGRHRLSEEEIRELLRLHHELITILTTEEGEPQK</sequence>
<protein>
    <submittedName>
        <fullName evidence="5">MarR family transcriptional regulator</fullName>
    </submittedName>
</protein>
<dbReference type="InterPro" id="IPR000835">
    <property type="entry name" value="HTH_MarR-typ"/>
</dbReference>
<proteinExistence type="predicted"/>
<dbReference type="InterPro" id="IPR039422">
    <property type="entry name" value="MarR/SlyA-like"/>
</dbReference>
<gene>
    <name evidence="5" type="ORF">JJB07_21585</name>
</gene>
<dbReference type="Pfam" id="PF12802">
    <property type="entry name" value="MarR_2"/>
    <property type="match status" value="1"/>
</dbReference>
<evidence type="ECO:0000256" key="3">
    <source>
        <dbReference type="ARBA" id="ARBA00023163"/>
    </source>
</evidence>
<reference evidence="5 6" key="1">
    <citation type="submission" date="2021-01" db="EMBL/GenBank/DDBJ databases">
        <title>Tumebacillus sp. strain ITR2 16S ribosomal RNA gene Genome sequencing and assembly.</title>
        <authorList>
            <person name="Kang M."/>
        </authorList>
    </citation>
    <scope>NUCLEOTIDE SEQUENCE [LARGE SCALE GENOMIC DNA]</scope>
    <source>
        <strain evidence="5 6">ITR2</strain>
    </source>
</reference>
<dbReference type="EMBL" id="JAEQNB010000009">
    <property type="protein sequence ID" value="MBL0389189.1"/>
    <property type="molecule type" value="Genomic_DNA"/>
</dbReference>
<dbReference type="PANTHER" id="PTHR33164">
    <property type="entry name" value="TRANSCRIPTIONAL REGULATOR, MARR FAMILY"/>
    <property type="match status" value="1"/>
</dbReference>
<comment type="caution">
    <text evidence="5">The sequence shown here is derived from an EMBL/GenBank/DDBJ whole genome shotgun (WGS) entry which is preliminary data.</text>
</comment>
<keyword evidence="3" id="KW-0804">Transcription</keyword>
<feature type="domain" description="HTH marR-type" evidence="4">
    <location>
        <begin position="4"/>
        <end position="139"/>
    </location>
</feature>
<dbReference type="Gene3D" id="1.10.10.10">
    <property type="entry name" value="Winged helix-like DNA-binding domain superfamily/Winged helix DNA-binding domain"/>
    <property type="match status" value="1"/>
</dbReference>
<evidence type="ECO:0000313" key="6">
    <source>
        <dbReference type="Proteomes" id="UP000602284"/>
    </source>
</evidence>
<evidence type="ECO:0000256" key="2">
    <source>
        <dbReference type="ARBA" id="ARBA00023125"/>
    </source>
</evidence>
<dbReference type="PROSITE" id="PS50995">
    <property type="entry name" value="HTH_MARR_2"/>
    <property type="match status" value="1"/>
</dbReference>
<dbReference type="Proteomes" id="UP000602284">
    <property type="component" value="Unassembled WGS sequence"/>
</dbReference>
<keyword evidence="1" id="KW-0805">Transcription regulation</keyword>